<dbReference type="InterPro" id="IPR042171">
    <property type="entry name" value="Acyl-CoA_hotdog"/>
</dbReference>
<dbReference type="OrthoDB" id="2532955at2759"/>
<organism evidence="3 4">
    <name type="scientific">Fusarium austroafricanum</name>
    <dbReference type="NCBI Taxonomy" id="2364996"/>
    <lineage>
        <taxon>Eukaryota</taxon>
        <taxon>Fungi</taxon>
        <taxon>Dikarya</taxon>
        <taxon>Ascomycota</taxon>
        <taxon>Pezizomycotina</taxon>
        <taxon>Sordariomycetes</taxon>
        <taxon>Hypocreomycetidae</taxon>
        <taxon>Hypocreales</taxon>
        <taxon>Nectriaceae</taxon>
        <taxon>Fusarium</taxon>
        <taxon>Fusarium concolor species complex</taxon>
    </lineage>
</organism>
<dbReference type="InterPro" id="IPR052389">
    <property type="entry name" value="Sec_Metab_Biosynth-Assoc"/>
</dbReference>
<dbReference type="AlphaFoldDB" id="A0A8H4P0J8"/>
<dbReference type="PANTHER" id="PTHR38110">
    <property type="entry name" value="CHROMOSOME 23, WHOLE GENOME SHOTGUN SEQUENCE"/>
    <property type="match status" value="1"/>
</dbReference>
<feature type="domain" description="Acyl-CoA thioesterase-like C-terminal" evidence="2">
    <location>
        <begin position="170"/>
        <end position="298"/>
    </location>
</feature>
<dbReference type="Proteomes" id="UP000605986">
    <property type="component" value="Unassembled WGS sequence"/>
</dbReference>
<reference evidence="3" key="1">
    <citation type="submission" date="2020-01" db="EMBL/GenBank/DDBJ databases">
        <title>Identification and distribution of gene clusters putatively required for synthesis of sphingolipid metabolism inhibitors in phylogenetically diverse species of the filamentous fungus Fusarium.</title>
        <authorList>
            <person name="Kim H.-S."/>
            <person name="Busman M."/>
            <person name="Brown D.W."/>
            <person name="Divon H."/>
            <person name="Uhlig S."/>
            <person name="Proctor R.H."/>
        </authorList>
    </citation>
    <scope>NUCLEOTIDE SEQUENCE</scope>
    <source>
        <strain evidence="3">NRRL 53441</strain>
    </source>
</reference>
<evidence type="ECO:0000313" key="4">
    <source>
        <dbReference type="Proteomes" id="UP000605986"/>
    </source>
</evidence>
<evidence type="ECO:0000313" key="3">
    <source>
        <dbReference type="EMBL" id="KAF4458084.1"/>
    </source>
</evidence>
<sequence length="316" mass="35915">MTDYPSLEVNSKVTQLDETTFKVNLAESFAVGTAPHGGYMSAMFLRAASTYLAPHNHPDTFAAHWHFLNATYIGPAVLVVEEVRRGRALSILHITLYQGDLLSESPWISKNSKKKIAAYVTNTSLERERGLSLPTNFEISAPPPPVDLTKLAVDKDSNWERLFMIIMEIAPMMHHVEFYSPKHRSSSPASWDLWLRMANIERWTTWMLGYIADVAPGLIIEGFRPTDLDAPVPKDRFAFDKIFWMPTVSLSLDIKKALPKEGKEWLRIRMSTKLINKGRCDVEVIVFDEKGDVVSLSNIVALILDGERKWERKEKL</sequence>
<feature type="domain" description="Acyl-CoA thioesterase-like N-terminal HotDog" evidence="1">
    <location>
        <begin position="27"/>
        <end position="104"/>
    </location>
</feature>
<dbReference type="InterPro" id="IPR049449">
    <property type="entry name" value="TesB_ACOT8-like_N"/>
</dbReference>
<dbReference type="Pfam" id="PF13622">
    <property type="entry name" value="4HBT_3"/>
    <property type="match status" value="1"/>
</dbReference>
<dbReference type="SUPFAM" id="SSF54637">
    <property type="entry name" value="Thioesterase/thiol ester dehydrase-isomerase"/>
    <property type="match status" value="2"/>
</dbReference>
<protein>
    <recommendedName>
        <fullName evidence="5">Thioesterase domain-containing protein</fullName>
    </recommendedName>
</protein>
<proteinExistence type="predicted"/>
<evidence type="ECO:0000259" key="1">
    <source>
        <dbReference type="Pfam" id="PF13622"/>
    </source>
</evidence>
<dbReference type="InterPro" id="IPR029069">
    <property type="entry name" value="HotDog_dom_sf"/>
</dbReference>
<dbReference type="Pfam" id="PF20789">
    <property type="entry name" value="4HBT_3C"/>
    <property type="match status" value="1"/>
</dbReference>
<dbReference type="Gene3D" id="2.40.160.210">
    <property type="entry name" value="Acyl-CoA thioesterase, double hotdog domain"/>
    <property type="match status" value="1"/>
</dbReference>
<dbReference type="InterPro" id="IPR049450">
    <property type="entry name" value="ACOT8-like_C"/>
</dbReference>
<name>A0A8H4P0J8_9HYPO</name>
<keyword evidence="4" id="KW-1185">Reference proteome</keyword>
<accession>A0A8H4P0J8</accession>
<evidence type="ECO:0008006" key="5">
    <source>
        <dbReference type="Google" id="ProtNLM"/>
    </source>
</evidence>
<dbReference type="EMBL" id="JAADJG010000004">
    <property type="protein sequence ID" value="KAF4458084.1"/>
    <property type="molecule type" value="Genomic_DNA"/>
</dbReference>
<evidence type="ECO:0000259" key="2">
    <source>
        <dbReference type="Pfam" id="PF20789"/>
    </source>
</evidence>
<comment type="caution">
    <text evidence="3">The sequence shown here is derived from an EMBL/GenBank/DDBJ whole genome shotgun (WGS) entry which is preliminary data.</text>
</comment>
<dbReference type="PANTHER" id="PTHR38110:SF1">
    <property type="entry name" value="THIOESTERASE DOMAIN-CONTAINING PROTEIN"/>
    <property type="match status" value="1"/>
</dbReference>
<gene>
    <name evidence="3" type="ORF">F53441_92</name>
</gene>